<evidence type="ECO:0000313" key="1">
    <source>
        <dbReference type="EMBL" id="AWV97696.1"/>
    </source>
</evidence>
<keyword evidence="2" id="KW-1185">Reference proteome</keyword>
<dbReference type="OrthoDB" id="836926at2"/>
<accession>A0A2Z4G953</accession>
<gene>
    <name evidence="1" type="ORF">DJ013_05755</name>
</gene>
<evidence type="ECO:0008006" key="3">
    <source>
        <dbReference type="Google" id="ProtNLM"/>
    </source>
</evidence>
<name>A0A2Z4G953_9BACT</name>
<protein>
    <recommendedName>
        <fullName evidence="3">Outer membrane protein beta-barrel domain-containing protein</fullName>
    </recommendedName>
</protein>
<dbReference type="Proteomes" id="UP000249873">
    <property type="component" value="Chromosome"/>
</dbReference>
<dbReference type="AlphaFoldDB" id="A0A2Z4G953"/>
<sequence>MYLAELWNKKRAMKTISLLCLFSFSIYFQVFGQTSVSENDTIPVPISEVIDSDSLTAKDDGWGDQNKGKNNLSLKNQADRLVPLPTFATGEEKINLRNGTYAFKYNVKSSQSLLKSEDLDKGKLPEINRGNKIEVFYSTANEVCYQYIPFIDSNEMSVFNNKTICVPTEIFDQITEPIYSINKGVKVGTYTVPFRLRNKADNFDFESSLSLSANFVWGLGKPNSQEALFELSAGIGITSANLDSLNSDVSENRTATAFTTSLGLVFRPNSVANIGLFIGNDYLNQRDKETKWIFNKERWVGLGININLDAITTDNKSTKSKQSGND</sequence>
<evidence type="ECO:0000313" key="2">
    <source>
        <dbReference type="Proteomes" id="UP000249873"/>
    </source>
</evidence>
<organism evidence="1 2">
    <name type="scientific">Arcticibacterium luteifluviistationis</name>
    <dbReference type="NCBI Taxonomy" id="1784714"/>
    <lineage>
        <taxon>Bacteria</taxon>
        <taxon>Pseudomonadati</taxon>
        <taxon>Bacteroidota</taxon>
        <taxon>Cytophagia</taxon>
        <taxon>Cytophagales</taxon>
        <taxon>Leadbetterellaceae</taxon>
        <taxon>Arcticibacterium</taxon>
    </lineage>
</organism>
<dbReference type="EMBL" id="CP029480">
    <property type="protein sequence ID" value="AWV97696.1"/>
    <property type="molecule type" value="Genomic_DNA"/>
</dbReference>
<reference evidence="1 2" key="1">
    <citation type="submission" date="2018-05" db="EMBL/GenBank/DDBJ databases">
        <title>Complete genome sequence of Arcticibacterium luteifluviistationis SM1504T, a cytophagaceae bacterium isolated from Arctic surface seawater.</title>
        <authorList>
            <person name="Li Y."/>
            <person name="Qin Q.-L."/>
        </authorList>
    </citation>
    <scope>NUCLEOTIDE SEQUENCE [LARGE SCALE GENOMIC DNA]</scope>
    <source>
        <strain evidence="1 2">SM1504</strain>
    </source>
</reference>
<proteinExistence type="predicted"/>
<dbReference type="KEGG" id="als:DJ013_05755"/>